<evidence type="ECO:0000313" key="2">
    <source>
        <dbReference type="EMBL" id="KDQ50021.1"/>
    </source>
</evidence>
<dbReference type="InParanoid" id="A0A067PHT1"/>
<gene>
    <name evidence="2" type="ORF">JAAARDRAFT_51488</name>
</gene>
<dbReference type="EMBL" id="KL197768">
    <property type="protein sequence ID" value="KDQ50021.1"/>
    <property type="molecule type" value="Genomic_DNA"/>
</dbReference>
<keyword evidence="3" id="KW-1185">Reference proteome</keyword>
<feature type="compositionally biased region" description="Polar residues" evidence="1">
    <location>
        <begin position="243"/>
        <end position="258"/>
    </location>
</feature>
<evidence type="ECO:0000313" key="3">
    <source>
        <dbReference type="Proteomes" id="UP000027265"/>
    </source>
</evidence>
<reference evidence="3" key="1">
    <citation type="journal article" date="2014" name="Proc. Natl. Acad. Sci. U.S.A.">
        <title>Extensive sampling of basidiomycete genomes demonstrates inadequacy of the white-rot/brown-rot paradigm for wood decay fungi.</title>
        <authorList>
            <person name="Riley R."/>
            <person name="Salamov A.A."/>
            <person name="Brown D.W."/>
            <person name="Nagy L.G."/>
            <person name="Floudas D."/>
            <person name="Held B.W."/>
            <person name="Levasseur A."/>
            <person name="Lombard V."/>
            <person name="Morin E."/>
            <person name="Otillar R."/>
            <person name="Lindquist E.A."/>
            <person name="Sun H."/>
            <person name="LaButti K.M."/>
            <person name="Schmutz J."/>
            <person name="Jabbour D."/>
            <person name="Luo H."/>
            <person name="Baker S.E."/>
            <person name="Pisabarro A.G."/>
            <person name="Walton J.D."/>
            <person name="Blanchette R.A."/>
            <person name="Henrissat B."/>
            <person name="Martin F."/>
            <person name="Cullen D."/>
            <person name="Hibbett D.S."/>
            <person name="Grigoriev I.V."/>
        </authorList>
    </citation>
    <scope>NUCLEOTIDE SEQUENCE [LARGE SCALE GENOMIC DNA]</scope>
    <source>
        <strain evidence="3">MUCL 33604</strain>
    </source>
</reference>
<organism evidence="2 3">
    <name type="scientific">Jaapia argillacea MUCL 33604</name>
    <dbReference type="NCBI Taxonomy" id="933084"/>
    <lineage>
        <taxon>Eukaryota</taxon>
        <taxon>Fungi</taxon>
        <taxon>Dikarya</taxon>
        <taxon>Basidiomycota</taxon>
        <taxon>Agaricomycotina</taxon>
        <taxon>Agaricomycetes</taxon>
        <taxon>Agaricomycetidae</taxon>
        <taxon>Jaapiales</taxon>
        <taxon>Jaapiaceae</taxon>
        <taxon>Jaapia</taxon>
    </lineage>
</organism>
<feature type="region of interest" description="Disordered" evidence="1">
    <location>
        <begin position="232"/>
        <end position="321"/>
    </location>
</feature>
<protein>
    <submittedName>
        <fullName evidence="2">Uncharacterized protein</fullName>
    </submittedName>
</protein>
<accession>A0A067PHT1</accession>
<evidence type="ECO:0000256" key="1">
    <source>
        <dbReference type="SAM" id="MobiDB-lite"/>
    </source>
</evidence>
<feature type="compositionally biased region" description="Polar residues" evidence="1">
    <location>
        <begin position="282"/>
        <end position="308"/>
    </location>
</feature>
<name>A0A067PHT1_9AGAM</name>
<dbReference type="AlphaFoldDB" id="A0A067PHT1"/>
<sequence length="321" mass="35446">MYKAYSDQLLNVVGHQSVVGEASRGVANTKPEYHLYDTFEPREPFNEAHQFKTKALEFGDTEHHLLVPGWDVLQAEACMLHAHHELTEKWMQCMCLVGIAVLNNSLGEHGFDTSKALVAVGRESTKTSDKAAGNWIAGDHHEVWIDVVIGLRPLGEVVITKSGVCAKVNSLSSKRRGPEHIGIGCSYRIWTKLSSYTSVERGWASWMMAFNMPRHIAKGNIGLSGRKVNTQKYHCSRRKVKTAGTTPTQYDAKSNTEQAPMKKPTTRNKKDKQGAQVDAKSTLGSNTSVDTKSKPSTQRCPGTTQSQIPGPATNEKRKADE</sequence>
<dbReference type="HOGENOM" id="CLU_866157_0_0_1"/>
<proteinExistence type="predicted"/>
<dbReference type="Proteomes" id="UP000027265">
    <property type="component" value="Unassembled WGS sequence"/>
</dbReference>